<gene>
    <name evidence="1" type="ORF">GCM10007423_23720</name>
</gene>
<dbReference type="Proteomes" id="UP000600214">
    <property type="component" value="Unassembled WGS sequence"/>
</dbReference>
<keyword evidence="2" id="KW-1185">Reference proteome</keyword>
<evidence type="ECO:0000313" key="2">
    <source>
        <dbReference type="Proteomes" id="UP000600214"/>
    </source>
</evidence>
<accession>A0ABQ1YRB8</accession>
<sequence length="316" mass="35854">MQTLKLTFLAILATSLFSGCNKDHSPVEPENIESPEHVKTIVRPDFEAIKKNSRTPSGALDKIETVVEGNQYANHMPGTRQYLYDNAGRNIGFADILSPKDSSPGACDVIYEYKDDRIYRMYHTVRGEGYWGELEPNLIMREFAYDISGKVTRVYVYYVDFNNVATLDEGNTFTLKYDGGGHLTEMSTSGNILQKQVFKYSGNNLESATYYYSDVTSKTSSEYTSQFEYDDKENGLKNLPEIPKLFHPGPSYFDQIFGDNNLVSLKISSTFYPTTTSGSETKIQYANKFDDSGRLVEKIEDFKDGTPLVKKIYIYK</sequence>
<evidence type="ECO:0008006" key="3">
    <source>
        <dbReference type="Google" id="ProtNLM"/>
    </source>
</evidence>
<dbReference type="RefSeq" id="WP_188931954.1">
    <property type="nucleotide sequence ID" value="NZ_BMIA01000001.1"/>
</dbReference>
<evidence type="ECO:0000313" key="1">
    <source>
        <dbReference type="EMBL" id="GGH33443.1"/>
    </source>
</evidence>
<dbReference type="EMBL" id="BMIA01000001">
    <property type="protein sequence ID" value="GGH33443.1"/>
    <property type="molecule type" value="Genomic_DNA"/>
</dbReference>
<comment type="caution">
    <text evidence="1">The sequence shown here is derived from an EMBL/GenBank/DDBJ whole genome shotgun (WGS) entry which is preliminary data.</text>
</comment>
<organism evidence="1 2">
    <name type="scientific">Dyadobacter endophyticus</name>
    <dbReference type="NCBI Taxonomy" id="1749036"/>
    <lineage>
        <taxon>Bacteria</taxon>
        <taxon>Pseudomonadati</taxon>
        <taxon>Bacteroidota</taxon>
        <taxon>Cytophagia</taxon>
        <taxon>Cytophagales</taxon>
        <taxon>Spirosomataceae</taxon>
        <taxon>Dyadobacter</taxon>
    </lineage>
</organism>
<dbReference type="PROSITE" id="PS51257">
    <property type="entry name" value="PROKAR_LIPOPROTEIN"/>
    <property type="match status" value="1"/>
</dbReference>
<protein>
    <recommendedName>
        <fullName evidence="3">YD repeat-containing protein</fullName>
    </recommendedName>
</protein>
<proteinExistence type="predicted"/>
<name>A0ABQ1YRB8_9BACT</name>
<reference evidence="2" key="1">
    <citation type="journal article" date="2019" name="Int. J. Syst. Evol. Microbiol.">
        <title>The Global Catalogue of Microorganisms (GCM) 10K type strain sequencing project: providing services to taxonomists for standard genome sequencing and annotation.</title>
        <authorList>
            <consortium name="The Broad Institute Genomics Platform"/>
            <consortium name="The Broad Institute Genome Sequencing Center for Infectious Disease"/>
            <person name="Wu L."/>
            <person name="Ma J."/>
        </authorList>
    </citation>
    <scope>NUCLEOTIDE SEQUENCE [LARGE SCALE GENOMIC DNA]</scope>
    <source>
        <strain evidence="2">CGMCC 1.15288</strain>
    </source>
</reference>